<keyword evidence="9 14" id="KW-0326">Glycosidase</keyword>
<evidence type="ECO:0000256" key="2">
    <source>
        <dbReference type="ARBA" id="ARBA00005199"/>
    </source>
</evidence>
<accession>A0ABP6H907</accession>
<reference evidence="17" key="1">
    <citation type="journal article" date="2019" name="Int. J. Syst. Evol. Microbiol.">
        <title>The Global Catalogue of Microorganisms (GCM) 10K type strain sequencing project: providing services to taxonomists for standard genome sequencing and annotation.</title>
        <authorList>
            <consortium name="The Broad Institute Genomics Platform"/>
            <consortium name="The Broad Institute Genome Sequencing Center for Infectious Disease"/>
            <person name="Wu L."/>
            <person name="Ma J."/>
        </authorList>
    </citation>
    <scope>NUCLEOTIDE SEQUENCE [LARGE SCALE GENOMIC DNA]</scope>
    <source>
        <strain evidence="17">JCM 16378</strain>
    </source>
</reference>
<dbReference type="PANTHER" id="PTHR43651:SF11">
    <property type="entry name" value="MALTO-OLIGOSYLTREHALOSE TREHALOHYDROLASE"/>
    <property type="match status" value="1"/>
</dbReference>
<name>A0ABP6H907_9MICO</name>
<dbReference type="EC" id="3.2.1.141" evidence="4 13"/>
<dbReference type="SUPFAM" id="SSF81296">
    <property type="entry name" value="E set domains"/>
    <property type="match status" value="1"/>
</dbReference>
<keyword evidence="17" id="KW-1185">Reference proteome</keyword>
<dbReference type="InterPro" id="IPR012768">
    <property type="entry name" value="Trehalose_TreZ"/>
</dbReference>
<feature type="domain" description="Glycosyl hydrolase family 13 catalytic" evidence="15">
    <location>
        <begin position="125"/>
        <end position="481"/>
    </location>
</feature>
<dbReference type="Gene3D" id="3.20.20.80">
    <property type="entry name" value="Glycosidases"/>
    <property type="match status" value="1"/>
</dbReference>
<evidence type="ECO:0000256" key="4">
    <source>
        <dbReference type="ARBA" id="ARBA00012268"/>
    </source>
</evidence>
<evidence type="ECO:0000256" key="7">
    <source>
        <dbReference type="ARBA" id="ARBA00022801"/>
    </source>
</evidence>
<evidence type="ECO:0000256" key="5">
    <source>
        <dbReference type="ARBA" id="ARBA00015938"/>
    </source>
</evidence>
<dbReference type="NCBIfam" id="TIGR02402">
    <property type="entry name" value="trehalose_TreZ"/>
    <property type="match status" value="1"/>
</dbReference>
<evidence type="ECO:0000256" key="13">
    <source>
        <dbReference type="NCBIfam" id="TIGR02402"/>
    </source>
</evidence>
<dbReference type="CDD" id="cd11325">
    <property type="entry name" value="AmyAc_GTHase"/>
    <property type="match status" value="1"/>
</dbReference>
<dbReference type="PIRSF" id="PIRSF006337">
    <property type="entry name" value="Trehalose_TreZ"/>
    <property type="match status" value="1"/>
</dbReference>
<proteinExistence type="inferred from homology"/>
<evidence type="ECO:0000313" key="16">
    <source>
        <dbReference type="EMBL" id="GAA2738492.1"/>
    </source>
</evidence>
<dbReference type="InterPro" id="IPR017853">
    <property type="entry name" value="GH"/>
</dbReference>
<comment type="similarity">
    <text evidence="3 14">Belongs to the glycosyl hydrolase 13 family.</text>
</comment>
<evidence type="ECO:0000256" key="12">
    <source>
        <dbReference type="ARBA" id="ARBA00034013"/>
    </source>
</evidence>
<dbReference type="EMBL" id="BAAARN010000004">
    <property type="protein sequence ID" value="GAA2738492.1"/>
    <property type="molecule type" value="Genomic_DNA"/>
</dbReference>
<dbReference type="PANTHER" id="PTHR43651">
    <property type="entry name" value="1,4-ALPHA-GLUCAN-BRANCHING ENZYME"/>
    <property type="match status" value="1"/>
</dbReference>
<evidence type="ECO:0000256" key="11">
    <source>
        <dbReference type="ARBA" id="ARBA00033284"/>
    </source>
</evidence>
<comment type="subcellular location">
    <subcellularLocation>
        <location evidence="1">Cytoplasm</location>
    </subcellularLocation>
</comment>
<gene>
    <name evidence="16" type="primary">treZ</name>
    <name evidence="16" type="ORF">GCM10009867_29940</name>
</gene>
<evidence type="ECO:0000256" key="6">
    <source>
        <dbReference type="ARBA" id="ARBA00022490"/>
    </source>
</evidence>
<dbReference type="InterPro" id="IPR014756">
    <property type="entry name" value="Ig_E-set"/>
</dbReference>
<comment type="caution">
    <text evidence="16">The sequence shown here is derived from an EMBL/GenBank/DDBJ whole genome shotgun (WGS) entry which is preliminary data.</text>
</comment>
<dbReference type="Gene3D" id="2.60.40.10">
    <property type="entry name" value="Immunoglobulins"/>
    <property type="match status" value="1"/>
</dbReference>
<dbReference type="Pfam" id="PF00128">
    <property type="entry name" value="Alpha-amylase"/>
    <property type="match status" value="1"/>
</dbReference>
<dbReference type="InterPro" id="IPR006047">
    <property type="entry name" value="GH13_cat_dom"/>
</dbReference>
<dbReference type="Gene3D" id="1.10.10.760">
    <property type="entry name" value="E-set domains of sugar-utilizing enzymes"/>
    <property type="match status" value="1"/>
</dbReference>
<evidence type="ECO:0000256" key="9">
    <source>
        <dbReference type="ARBA" id="ARBA00023295"/>
    </source>
</evidence>
<evidence type="ECO:0000313" key="17">
    <source>
        <dbReference type="Proteomes" id="UP001501326"/>
    </source>
</evidence>
<comment type="pathway">
    <text evidence="2 14">Glycan biosynthesis; trehalose biosynthesis.</text>
</comment>
<keyword evidence="6" id="KW-0963">Cytoplasm</keyword>
<dbReference type="RefSeq" id="WP_344194881.1">
    <property type="nucleotide sequence ID" value="NZ_BAAARN010000004.1"/>
</dbReference>
<evidence type="ECO:0000259" key="15">
    <source>
        <dbReference type="SMART" id="SM00642"/>
    </source>
</evidence>
<organism evidence="16 17">
    <name type="scientific">Pedococcus aerophilus</name>
    <dbReference type="NCBI Taxonomy" id="436356"/>
    <lineage>
        <taxon>Bacteria</taxon>
        <taxon>Bacillati</taxon>
        <taxon>Actinomycetota</taxon>
        <taxon>Actinomycetes</taxon>
        <taxon>Micrococcales</taxon>
        <taxon>Intrasporangiaceae</taxon>
        <taxon>Pedococcus</taxon>
    </lineage>
</organism>
<evidence type="ECO:0000256" key="8">
    <source>
        <dbReference type="ARBA" id="ARBA00023277"/>
    </source>
</evidence>
<protein>
    <recommendedName>
        <fullName evidence="5 13">Malto-oligosyltrehalose trehalohydrolase</fullName>
        <shortName evidence="14">MTHase</shortName>
        <ecNumber evidence="4 13">3.2.1.141</ecNumber>
    </recommendedName>
    <alternativeName>
        <fullName evidence="11 14">4-alpha-D-((1-&gt;4)-alpha-D-glucano)trehalose trehalohydrolase</fullName>
    </alternativeName>
    <alternativeName>
        <fullName evidence="10 14">Maltooligosyl trehalose trehalohydrolase</fullName>
    </alternativeName>
</protein>
<comment type="catalytic activity">
    <reaction evidence="12 14">
        <text>hydrolysis of (1-&gt;4)-alpha-D-glucosidic linkage in 4-alpha-D-[(1-&gt;4)-alpha-D-glucanosyl]n trehalose to yield trehalose and (1-&gt;4)-alpha-D-glucan.</text>
        <dbReference type="EC" id="3.2.1.141"/>
    </reaction>
</comment>
<evidence type="ECO:0000256" key="3">
    <source>
        <dbReference type="ARBA" id="ARBA00008061"/>
    </source>
</evidence>
<sequence length="616" mass="68006">MPTISVWAPTATSVEVEFTLGSDATATAALDPRDGGWWTWEVPAAAVSAPVVPGGAESGTAPYPTLDYGFRIDGGDLTPDPRSAQQPHGVHGTSRWFDAGRHQWNDATWAGPQQGMGVLGAVVYELHVGTFTPEGTLDSALARLPHLVELGVDVVELMPLAAWPGRWNWGYDGVGPWAVGEVYGGPAALQRFVDECHRLGLGVCLDVVYNHLGPVGNYLSRFGPYFSDAHPTPWGAGFNLDGPDSEPVRRWMIDNALRWFDEFHVDALRLDAVHELRDDSGTHVLAQLADEVADLGRRLGRPLHLVAESDLNDAFMVTPTADGGRGMDAQWDDDVHHALHVTLTGETQGYYADFAGRTRALPDGGPLAVLAKTLTRGFLHDGTWSSFRESDWGAPVDREKVDARRFVAYLQTHDQVGNRAVGERISALVSASQQAAGAALYLTSAYTPMIFMGEEWAATTPFQFFTDFEEPEMAQAVTEGRRREFESHGWAAHDVPDPQAETTYRRSQLRWDEVDDPEHARMLAWYRDLIALRRKEFELHDGRLDLVDVTFDERGQWLVMERGPFRTVANFSDSRWTVPLDGEPTEVLLAWEPGQTKLKEGSVHLPPRTAAVVRVG</sequence>
<dbReference type="SMART" id="SM00642">
    <property type="entry name" value="Aamy"/>
    <property type="match status" value="1"/>
</dbReference>
<evidence type="ECO:0000256" key="14">
    <source>
        <dbReference type="PIRNR" id="PIRNR006337"/>
    </source>
</evidence>
<evidence type="ECO:0000256" key="10">
    <source>
        <dbReference type="ARBA" id="ARBA00032057"/>
    </source>
</evidence>
<keyword evidence="7 14" id="KW-0378">Hydrolase</keyword>
<dbReference type="InterPro" id="IPR044901">
    <property type="entry name" value="Trehalose_TreZ_E-set_sf"/>
</dbReference>
<keyword evidence="8" id="KW-0119">Carbohydrate metabolism</keyword>
<dbReference type="SUPFAM" id="SSF51445">
    <property type="entry name" value="(Trans)glycosidases"/>
    <property type="match status" value="1"/>
</dbReference>
<dbReference type="Proteomes" id="UP001501326">
    <property type="component" value="Unassembled WGS sequence"/>
</dbReference>
<dbReference type="InterPro" id="IPR013783">
    <property type="entry name" value="Ig-like_fold"/>
</dbReference>
<evidence type="ECO:0000256" key="1">
    <source>
        <dbReference type="ARBA" id="ARBA00004496"/>
    </source>
</evidence>